<dbReference type="AlphaFoldDB" id="A0AAD6Z5I1"/>
<comment type="caution">
    <text evidence="1">The sequence shown here is derived from an EMBL/GenBank/DDBJ whole genome shotgun (WGS) entry which is preliminary data.</text>
</comment>
<evidence type="ECO:0000313" key="1">
    <source>
        <dbReference type="EMBL" id="KAJ7308704.1"/>
    </source>
</evidence>
<gene>
    <name evidence="1" type="ORF">DFH08DRAFT_719579</name>
</gene>
<evidence type="ECO:0000313" key="2">
    <source>
        <dbReference type="Proteomes" id="UP001218218"/>
    </source>
</evidence>
<dbReference type="EMBL" id="JARIHO010000084">
    <property type="protein sequence ID" value="KAJ7308704.1"/>
    <property type="molecule type" value="Genomic_DNA"/>
</dbReference>
<accession>A0AAD6Z5I1</accession>
<protein>
    <submittedName>
        <fullName evidence="1">Uncharacterized protein</fullName>
    </submittedName>
</protein>
<name>A0AAD6Z5I1_9AGAR</name>
<proteinExistence type="predicted"/>
<organism evidence="1 2">
    <name type="scientific">Mycena albidolilacea</name>
    <dbReference type="NCBI Taxonomy" id="1033008"/>
    <lineage>
        <taxon>Eukaryota</taxon>
        <taxon>Fungi</taxon>
        <taxon>Dikarya</taxon>
        <taxon>Basidiomycota</taxon>
        <taxon>Agaricomycotina</taxon>
        <taxon>Agaricomycetes</taxon>
        <taxon>Agaricomycetidae</taxon>
        <taxon>Agaricales</taxon>
        <taxon>Marasmiineae</taxon>
        <taxon>Mycenaceae</taxon>
        <taxon>Mycena</taxon>
    </lineage>
</organism>
<keyword evidence="2" id="KW-1185">Reference proteome</keyword>
<reference evidence="1" key="1">
    <citation type="submission" date="2023-03" db="EMBL/GenBank/DDBJ databases">
        <title>Massive genome expansion in bonnet fungi (Mycena s.s.) driven by repeated elements and novel gene families across ecological guilds.</title>
        <authorList>
            <consortium name="Lawrence Berkeley National Laboratory"/>
            <person name="Harder C.B."/>
            <person name="Miyauchi S."/>
            <person name="Viragh M."/>
            <person name="Kuo A."/>
            <person name="Thoen E."/>
            <person name="Andreopoulos B."/>
            <person name="Lu D."/>
            <person name="Skrede I."/>
            <person name="Drula E."/>
            <person name="Henrissat B."/>
            <person name="Morin E."/>
            <person name="Kohler A."/>
            <person name="Barry K."/>
            <person name="LaButti K."/>
            <person name="Morin E."/>
            <person name="Salamov A."/>
            <person name="Lipzen A."/>
            <person name="Mereny Z."/>
            <person name="Hegedus B."/>
            <person name="Baldrian P."/>
            <person name="Stursova M."/>
            <person name="Weitz H."/>
            <person name="Taylor A."/>
            <person name="Grigoriev I.V."/>
            <person name="Nagy L.G."/>
            <person name="Martin F."/>
            <person name="Kauserud H."/>
        </authorList>
    </citation>
    <scope>NUCLEOTIDE SEQUENCE</scope>
    <source>
        <strain evidence="1">CBHHK002</strain>
    </source>
</reference>
<dbReference type="Proteomes" id="UP001218218">
    <property type="component" value="Unassembled WGS sequence"/>
</dbReference>
<sequence>MREGKTEIFTRSNNCSNIYITVCKMKYPLNSFKDLAFLIPKDWDGMTLLPYKFVIFFNNITESLAAVKYLRSLVPLAFRDKIKWFNSEMSPEFQAEESDKFNEGISYGLCCTESVGMVCIQFCCTST</sequence>